<accession>A0A4C1YAM5</accession>
<proteinExistence type="predicted"/>
<comment type="caution">
    <text evidence="1">The sequence shown here is derived from an EMBL/GenBank/DDBJ whole genome shotgun (WGS) entry which is preliminary data.</text>
</comment>
<evidence type="ECO:0000313" key="1">
    <source>
        <dbReference type="EMBL" id="GBP71679.1"/>
    </source>
</evidence>
<evidence type="ECO:0000313" key="2">
    <source>
        <dbReference type="Proteomes" id="UP000299102"/>
    </source>
</evidence>
<gene>
    <name evidence="1" type="ORF">EVAR_8285_1</name>
</gene>
<sequence length="146" mass="16651">MAVKLYFVESMPAGARLGYKYLENSGPLDDSFTLMAVFSAAHRCDILDHVIALGGSGTRWVMAHQMTASCCLLLPRQYKGPPLLVRQRFAGSWGWWRLNYLIERVHSYTLPATECLRDWRVASAARRAYAGPHVPPRARRTFQNFY</sequence>
<dbReference type="AlphaFoldDB" id="A0A4C1YAM5"/>
<dbReference type="Proteomes" id="UP000299102">
    <property type="component" value="Unassembled WGS sequence"/>
</dbReference>
<name>A0A4C1YAM5_EUMVA</name>
<organism evidence="1 2">
    <name type="scientific">Eumeta variegata</name>
    <name type="common">Bagworm moth</name>
    <name type="synonym">Eumeta japonica</name>
    <dbReference type="NCBI Taxonomy" id="151549"/>
    <lineage>
        <taxon>Eukaryota</taxon>
        <taxon>Metazoa</taxon>
        <taxon>Ecdysozoa</taxon>
        <taxon>Arthropoda</taxon>
        <taxon>Hexapoda</taxon>
        <taxon>Insecta</taxon>
        <taxon>Pterygota</taxon>
        <taxon>Neoptera</taxon>
        <taxon>Endopterygota</taxon>
        <taxon>Lepidoptera</taxon>
        <taxon>Glossata</taxon>
        <taxon>Ditrysia</taxon>
        <taxon>Tineoidea</taxon>
        <taxon>Psychidae</taxon>
        <taxon>Oiketicinae</taxon>
        <taxon>Eumeta</taxon>
    </lineage>
</organism>
<keyword evidence="2" id="KW-1185">Reference proteome</keyword>
<dbReference type="EMBL" id="BGZK01001117">
    <property type="protein sequence ID" value="GBP71679.1"/>
    <property type="molecule type" value="Genomic_DNA"/>
</dbReference>
<protein>
    <submittedName>
        <fullName evidence="1">Uncharacterized protein</fullName>
    </submittedName>
</protein>
<reference evidence="1 2" key="1">
    <citation type="journal article" date="2019" name="Commun. Biol.">
        <title>The bagworm genome reveals a unique fibroin gene that provides high tensile strength.</title>
        <authorList>
            <person name="Kono N."/>
            <person name="Nakamura H."/>
            <person name="Ohtoshi R."/>
            <person name="Tomita M."/>
            <person name="Numata K."/>
            <person name="Arakawa K."/>
        </authorList>
    </citation>
    <scope>NUCLEOTIDE SEQUENCE [LARGE SCALE GENOMIC DNA]</scope>
</reference>